<name>A0A645H4F7_9ZZZZ</name>
<evidence type="ECO:0000313" key="1">
    <source>
        <dbReference type="EMBL" id="MPN33901.1"/>
    </source>
</evidence>
<dbReference type="EMBL" id="VSSQ01086640">
    <property type="protein sequence ID" value="MPN33901.1"/>
    <property type="molecule type" value="Genomic_DNA"/>
</dbReference>
<comment type="caution">
    <text evidence="1">The sequence shown here is derived from an EMBL/GenBank/DDBJ whole genome shotgun (WGS) entry which is preliminary data.</text>
</comment>
<proteinExistence type="predicted"/>
<sequence>MMPHPHARTHFPHSDSIQRVGGRNPCLQCSKETFVGVEQRLIGVPWKMVEQHYGVLGCRTVPAVLQSR</sequence>
<gene>
    <name evidence="1" type="ORF">SDC9_181393</name>
</gene>
<accession>A0A645H4F7</accession>
<protein>
    <submittedName>
        <fullName evidence="1">Uncharacterized protein</fullName>
    </submittedName>
</protein>
<organism evidence="1">
    <name type="scientific">bioreactor metagenome</name>
    <dbReference type="NCBI Taxonomy" id="1076179"/>
    <lineage>
        <taxon>unclassified sequences</taxon>
        <taxon>metagenomes</taxon>
        <taxon>ecological metagenomes</taxon>
    </lineage>
</organism>
<reference evidence="1" key="1">
    <citation type="submission" date="2019-08" db="EMBL/GenBank/DDBJ databases">
        <authorList>
            <person name="Kucharzyk K."/>
            <person name="Murdoch R.W."/>
            <person name="Higgins S."/>
            <person name="Loffler F."/>
        </authorList>
    </citation>
    <scope>NUCLEOTIDE SEQUENCE</scope>
</reference>
<dbReference type="AlphaFoldDB" id="A0A645H4F7"/>